<proteinExistence type="predicted"/>
<dbReference type="Proteomes" id="UP000789375">
    <property type="component" value="Unassembled WGS sequence"/>
</dbReference>
<evidence type="ECO:0000313" key="2">
    <source>
        <dbReference type="Proteomes" id="UP000789375"/>
    </source>
</evidence>
<accession>A0A9N9C3N2</accession>
<name>A0A9N9C3N2_FUNMO</name>
<gene>
    <name evidence="1" type="ORF">FMOSSE_LOCUS8181</name>
</gene>
<dbReference type="EMBL" id="CAJVPP010002067">
    <property type="protein sequence ID" value="CAG8585752.1"/>
    <property type="molecule type" value="Genomic_DNA"/>
</dbReference>
<keyword evidence="2" id="KW-1185">Reference proteome</keyword>
<reference evidence="1" key="1">
    <citation type="submission" date="2021-06" db="EMBL/GenBank/DDBJ databases">
        <authorList>
            <person name="Kallberg Y."/>
            <person name="Tangrot J."/>
            <person name="Rosling A."/>
        </authorList>
    </citation>
    <scope>NUCLEOTIDE SEQUENCE</scope>
    <source>
        <strain evidence="1">87-6 pot B 2015</strain>
    </source>
</reference>
<dbReference type="AlphaFoldDB" id="A0A9N9C3N2"/>
<sequence>MEKDKCLHHKSDREKGRKLLSDMFRPKEVQPYPDGFPFFETESILPHENTLQMTANVGDLTGLTKDTLSPGSISVFITGFIVETMRLTKSFKITVNEYSESSTTGKVLAQTMADADASSPDNDKPMDP</sequence>
<comment type="caution">
    <text evidence="1">The sequence shown here is derived from an EMBL/GenBank/DDBJ whole genome shotgun (WGS) entry which is preliminary data.</text>
</comment>
<protein>
    <submittedName>
        <fullName evidence="1">4405_t:CDS:1</fullName>
    </submittedName>
</protein>
<evidence type="ECO:0000313" key="1">
    <source>
        <dbReference type="EMBL" id="CAG8585752.1"/>
    </source>
</evidence>
<organism evidence="1 2">
    <name type="scientific">Funneliformis mosseae</name>
    <name type="common">Endomycorrhizal fungus</name>
    <name type="synonym">Glomus mosseae</name>
    <dbReference type="NCBI Taxonomy" id="27381"/>
    <lineage>
        <taxon>Eukaryota</taxon>
        <taxon>Fungi</taxon>
        <taxon>Fungi incertae sedis</taxon>
        <taxon>Mucoromycota</taxon>
        <taxon>Glomeromycotina</taxon>
        <taxon>Glomeromycetes</taxon>
        <taxon>Glomerales</taxon>
        <taxon>Glomeraceae</taxon>
        <taxon>Funneliformis</taxon>
    </lineage>
</organism>